<comment type="similarity">
    <text evidence="2">Belongs to the YIP1 family.</text>
</comment>
<dbReference type="GO" id="GO:0005802">
    <property type="term" value="C:trans-Golgi network"/>
    <property type="evidence" value="ECO:0007669"/>
    <property type="project" value="TreeGrafter"/>
</dbReference>
<dbReference type="VEuPathDB" id="FungiDB:BO78DRAFT_402820"/>
<keyword evidence="5 6" id="KW-0472">Membrane</keyword>
<feature type="transmembrane region" description="Helical" evidence="6">
    <location>
        <begin position="871"/>
        <end position="890"/>
    </location>
</feature>
<dbReference type="Pfam" id="PF01103">
    <property type="entry name" value="Omp85"/>
    <property type="match status" value="1"/>
</dbReference>
<proteinExistence type="inferred from homology"/>
<evidence type="ECO:0000256" key="4">
    <source>
        <dbReference type="ARBA" id="ARBA00022989"/>
    </source>
</evidence>
<feature type="transmembrane region" description="Helical" evidence="6">
    <location>
        <begin position="815"/>
        <end position="833"/>
    </location>
</feature>
<reference evidence="8 9" key="1">
    <citation type="submission" date="2018-02" db="EMBL/GenBank/DDBJ databases">
        <title>The genomes of Aspergillus section Nigri reveals drivers in fungal speciation.</title>
        <authorList>
            <consortium name="DOE Joint Genome Institute"/>
            <person name="Vesth T.C."/>
            <person name="Nybo J."/>
            <person name="Theobald S."/>
            <person name="Brandl J."/>
            <person name="Frisvad J.C."/>
            <person name="Nielsen K.F."/>
            <person name="Lyhne E.K."/>
            <person name="Kogle M.E."/>
            <person name="Kuo A."/>
            <person name="Riley R."/>
            <person name="Clum A."/>
            <person name="Nolan M."/>
            <person name="Lipzen A."/>
            <person name="Salamov A."/>
            <person name="Henrissat B."/>
            <person name="Wiebenga A."/>
            <person name="De vries R.P."/>
            <person name="Grigoriev I.V."/>
            <person name="Mortensen U.H."/>
            <person name="Andersen M.R."/>
            <person name="Baker S.E."/>
        </authorList>
    </citation>
    <scope>NUCLEOTIDE SEQUENCE [LARGE SCALE GENOMIC DNA]</scope>
    <source>
        <strain evidence="8 9">CBS 121057</strain>
    </source>
</reference>
<dbReference type="AlphaFoldDB" id="A0A319EUW1"/>
<keyword evidence="3 6" id="KW-0812">Transmembrane</keyword>
<dbReference type="Gene3D" id="2.40.160.50">
    <property type="entry name" value="membrane protein fhac: a member of the omp85/tpsb transporter family"/>
    <property type="match status" value="1"/>
</dbReference>
<keyword evidence="4 6" id="KW-1133">Transmembrane helix</keyword>
<protein>
    <submittedName>
        <fullName evidence="8">Yip1-domain-containing protein</fullName>
    </submittedName>
</protein>
<evidence type="ECO:0000313" key="9">
    <source>
        <dbReference type="Proteomes" id="UP000248423"/>
    </source>
</evidence>
<comment type="subcellular location">
    <subcellularLocation>
        <location evidence="1">Membrane</location>
        <topology evidence="1">Multi-pass membrane protein</topology>
    </subcellularLocation>
</comment>
<accession>A0A319EUW1</accession>
<evidence type="ECO:0000256" key="3">
    <source>
        <dbReference type="ARBA" id="ARBA00022692"/>
    </source>
</evidence>
<organism evidence="8 9">
    <name type="scientific">Aspergillus sclerotiicarbonarius (strain CBS 121057 / IBT 28362)</name>
    <dbReference type="NCBI Taxonomy" id="1448318"/>
    <lineage>
        <taxon>Eukaryota</taxon>
        <taxon>Fungi</taxon>
        <taxon>Dikarya</taxon>
        <taxon>Ascomycota</taxon>
        <taxon>Pezizomycotina</taxon>
        <taxon>Eurotiomycetes</taxon>
        <taxon>Eurotiomycetidae</taxon>
        <taxon>Eurotiales</taxon>
        <taxon>Aspergillaceae</taxon>
        <taxon>Aspergillus</taxon>
        <taxon>Aspergillus subgen. Circumdati</taxon>
    </lineage>
</organism>
<evidence type="ECO:0000256" key="2">
    <source>
        <dbReference type="ARBA" id="ARBA00010596"/>
    </source>
</evidence>
<dbReference type="PANTHER" id="PTHR21236">
    <property type="entry name" value="GOLGI MEMBRANE PROTEIN YIP1"/>
    <property type="match status" value="1"/>
</dbReference>
<feature type="domain" description="Bacterial surface antigen (D15)" evidence="7">
    <location>
        <begin position="173"/>
        <end position="515"/>
    </location>
</feature>
<dbReference type="Proteomes" id="UP000248423">
    <property type="component" value="Unassembled WGS sequence"/>
</dbReference>
<feature type="transmembrane region" description="Helical" evidence="6">
    <location>
        <begin position="840"/>
        <end position="865"/>
    </location>
</feature>
<sequence length="904" mass="97149">MSSPLSADDEDIFARLQQRADPKVLEEQQQAVDERVRAIYQKAQTRLGELIDQNSTLPCAISSVHVHGAHHTRRGFLERVFNPLLSSNQDRPYTLSEALREVSARADKLNRFDLFQQPVSVYLDQSPGVDAQSGIPTLNVHVSAKEKSRVMLKTGTDLGNAEGSAYGNLLWRNVFGGAENLNLNASLGTRTRSAYQATFETPVLSDPDFRLELGGLASATQKSWAGHEEVLKGGWTKFRWASPSGQRHEFGYNGFWRQMTGLSENASPTVRADAGDSVKSSVFYSWSKDRRDSPLLPSRGYYAKAFNEVAGWGPLKGDVSFWKSEIETQAAVSIPIPGIKGDSGISLTTGFRAGLLYPLGLDSDSRPQLSRTNDRFVLGGPTDVRGFRLCGLGPHDGADAVGGDVYAAGSANLLFPLPRVGADKPLRLQAFVNGGRLLSLRTAKKNAPTSNAEVKDAMASTVSELANGLPSIAAGVGLVYAHPVARFELNFSLPLVLRKGEEGRKGLQLGIGINFLREMGEGKAERDCFFSLFQRGLFHSVRSMNPALISEVIQMPNYTVEGVVAWRTQAADLTARQLFSLLPALAAMAQYYPQQQPYGVQASAQNLQFYPSSYGSVSGHTTPSQASYGGFGAAPNPASQAYPVGGVGGGYGGFGSPTAGVSGRMGEQGGLRTGWLAAFGTEGYEGEPPLLEELGVNFEHIRTKTLTVLNPFARIDQHLMDDSDLYGALLYIVLYGTFLLLSGKVFYGYIYGVAVFGTVALHLILSLMSPALDTVPVPNTADPANYSPHHKPSMSDASAAGHFSATLTFPRSASVLGYCFLPLVLTSLVGILIPMDTMFGYLLTTAAVGWCTYSSSGMFCAVARMRGMRGLVAYPLALFYVVFGIMGIFSSRGSGTLAARTGAA</sequence>
<evidence type="ECO:0000313" key="8">
    <source>
        <dbReference type="EMBL" id="PYI12095.1"/>
    </source>
</evidence>
<dbReference type="GO" id="GO:0019867">
    <property type="term" value="C:outer membrane"/>
    <property type="evidence" value="ECO:0007669"/>
    <property type="project" value="InterPro"/>
</dbReference>
<dbReference type="GO" id="GO:0006888">
    <property type="term" value="P:endoplasmic reticulum to Golgi vesicle-mediated transport"/>
    <property type="evidence" value="ECO:0007669"/>
    <property type="project" value="InterPro"/>
</dbReference>
<dbReference type="FunFam" id="2.40.160.50:FF:000008">
    <property type="entry name" value="Mitochondrial outer membrane beta-barrel protein Tob55"/>
    <property type="match status" value="1"/>
</dbReference>
<dbReference type="InterPro" id="IPR045231">
    <property type="entry name" value="Yip1/4-like"/>
</dbReference>
<feature type="transmembrane region" description="Helical" evidence="6">
    <location>
        <begin position="749"/>
        <end position="768"/>
    </location>
</feature>
<gene>
    <name evidence="8" type="ORF">BO78DRAFT_402820</name>
</gene>
<dbReference type="OrthoDB" id="1724197at2759"/>
<evidence type="ECO:0000256" key="1">
    <source>
        <dbReference type="ARBA" id="ARBA00004141"/>
    </source>
</evidence>
<dbReference type="GO" id="GO:0048280">
    <property type="term" value="P:vesicle fusion with Golgi apparatus"/>
    <property type="evidence" value="ECO:0007669"/>
    <property type="project" value="TreeGrafter"/>
</dbReference>
<evidence type="ECO:0000259" key="7">
    <source>
        <dbReference type="Pfam" id="PF01103"/>
    </source>
</evidence>
<keyword evidence="9" id="KW-1185">Reference proteome</keyword>
<evidence type="ECO:0000256" key="6">
    <source>
        <dbReference type="SAM" id="Phobius"/>
    </source>
</evidence>
<dbReference type="STRING" id="1448318.A0A319EUW1"/>
<dbReference type="InterPro" id="IPR000184">
    <property type="entry name" value="Bac_surfAg_D15"/>
</dbReference>
<evidence type="ECO:0000256" key="5">
    <source>
        <dbReference type="ARBA" id="ARBA00023136"/>
    </source>
</evidence>
<dbReference type="EMBL" id="KZ826316">
    <property type="protein sequence ID" value="PYI12095.1"/>
    <property type="molecule type" value="Genomic_DNA"/>
</dbReference>
<name>A0A319EUW1_ASPSB</name>
<dbReference type="PANTHER" id="PTHR21236:SF2">
    <property type="entry name" value="PROTEIN YIPF"/>
    <property type="match status" value="1"/>
</dbReference>